<evidence type="ECO:0000313" key="4">
    <source>
        <dbReference type="Proteomes" id="UP001457282"/>
    </source>
</evidence>
<dbReference type="InterPro" id="IPR036175">
    <property type="entry name" value="Sec23/24_helical_dom_sf"/>
</dbReference>
<proteinExistence type="inferred from homology"/>
<dbReference type="GO" id="GO:0005096">
    <property type="term" value="F:GTPase activator activity"/>
    <property type="evidence" value="ECO:0007669"/>
    <property type="project" value="TreeGrafter"/>
</dbReference>
<comment type="caution">
    <text evidence="3">The sequence shown here is derived from an EMBL/GenBank/DDBJ whole genome shotgun (WGS) entry which is preliminary data.</text>
</comment>
<keyword evidence="1" id="KW-0862">Zinc</keyword>
<dbReference type="SUPFAM" id="SSF81811">
    <property type="entry name" value="Helical domain of Sec23/24"/>
    <property type="match status" value="1"/>
</dbReference>
<dbReference type="Pfam" id="PF04815">
    <property type="entry name" value="Sec23_helical"/>
    <property type="match status" value="1"/>
</dbReference>
<dbReference type="GO" id="GO:0070971">
    <property type="term" value="C:endoplasmic reticulum exit site"/>
    <property type="evidence" value="ECO:0007669"/>
    <property type="project" value="TreeGrafter"/>
</dbReference>
<keyword evidence="1" id="KW-0653">Protein transport</keyword>
<dbReference type="InterPro" id="IPR006900">
    <property type="entry name" value="Sec23/24_helical_dom"/>
</dbReference>
<keyword evidence="4" id="KW-1185">Reference proteome</keyword>
<evidence type="ECO:0000256" key="1">
    <source>
        <dbReference type="RuleBase" id="RU365030"/>
    </source>
</evidence>
<comment type="subcellular location">
    <subcellularLocation>
        <location evidence="1">Cytoplasmic vesicle</location>
        <location evidence="1">COPII-coated vesicle membrane</location>
        <topology evidence="1">Peripheral membrane protein</topology>
        <orientation evidence="1">Cytoplasmic side</orientation>
    </subcellularLocation>
    <subcellularLocation>
        <location evidence="1">Endoplasmic reticulum membrane</location>
        <topology evidence="1">Peripheral membrane protein</topology>
        <orientation evidence="1">Cytoplasmic side</orientation>
    </subcellularLocation>
</comment>
<name>A0AAW1YQB8_RUBAR</name>
<protein>
    <recommendedName>
        <fullName evidence="1">Protein transport protein SEC23</fullName>
    </recommendedName>
</protein>
<keyword evidence="1" id="KW-0931">ER-Golgi transport</keyword>
<keyword evidence="1" id="KW-0479">Metal-binding</keyword>
<dbReference type="GO" id="GO:0090110">
    <property type="term" value="P:COPII-coated vesicle cargo loading"/>
    <property type="evidence" value="ECO:0007669"/>
    <property type="project" value="TreeGrafter"/>
</dbReference>
<dbReference type="Proteomes" id="UP001457282">
    <property type="component" value="Unassembled WGS sequence"/>
</dbReference>
<sequence length="340" mass="38294">MPGKSSHFAASCKNFWGVFVLHDDFGEVFGVNLQRASTRSPGFRGFLAIRCSDDILITQVVDPGEEAHIDTHESFNNDTSLYIQMLSVEETQSFSLSLENKRGIRTELPTVDSVSAYLECVQDEVAAVLIAKRTLLRAKNYSDAIEMRSTIDERINDIALKFGSQVPKSNQYRFPKEVSLLPELLLHLRRGPLLGSIVGHEDGRFVLQNSFLNASFDLSLQMVAPCCLMHREGGTFEELPAYDLAMQSDAAVVRDHGTDVFIWLVNFTSSRKLSGLISCIAAHTWPAYKDPPYEHEARFPHLRTLTIEQWTKLKSSFISFDDPSFCERVRSLRLVPPETS</sequence>
<gene>
    <name evidence="3" type="ORF">M0R45_006209</name>
</gene>
<dbReference type="PANTHER" id="PTHR11141:SF6">
    <property type="entry name" value="PROTEIN TRANSPORT PROTEIN SEC23 A"/>
    <property type="match status" value="1"/>
</dbReference>
<dbReference type="GO" id="GO:0006886">
    <property type="term" value="P:intracellular protein transport"/>
    <property type="evidence" value="ECO:0007669"/>
    <property type="project" value="InterPro"/>
</dbReference>
<dbReference type="Gene3D" id="1.20.120.730">
    <property type="entry name" value="Sec23/Sec24 helical domain"/>
    <property type="match status" value="1"/>
</dbReference>
<evidence type="ECO:0000313" key="3">
    <source>
        <dbReference type="EMBL" id="KAK9950737.1"/>
    </source>
</evidence>
<organism evidence="3 4">
    <name type="scientific">Rubus argutus</name>
    <name type="common">Southern blackberry</name>
    <dbReference type="NCBI Taxonomy" id="59490"/>
    <lineage>
        <taxon>Eukaryota</taxon>
        <taxon>Viridiplantae</taxon>
        <taxon>Streptophyta</taxon>
        <taxon>Embryophyta</taxon>
        <taxon>Tracheophyta</taxon>
        <taxon>Spermatophyta</taxon>
        <taxon>Magnoliopsida</taxon>
        <taxon>eudicotyledons</taxon>
        <taxon>Gunneridae</taxon>
        <taxon>Pentapetalae</taxon>
        <taxon>rosids</taxon>
        <taxon>fabids</taxon>
        <taxon>Rosales</taxon>
        <taxon>Rosaceae</taxon>
        <taxon>Rosoideae</taxon>
        <taxon>Rosoideae incertae sedis</taxon>
        <taxon>Rubus</taxon>
    </lineage>
</organism>
<reference evidence="3 4" key="1">
    <citation type="journal article" date="2023" name="G3 (Bethesda)">
        <title>A chromosome-length genome assembly and annotation of blackberry (Rubus argutus, cv. 'Hillquist').</title>
        <authorList>
            <person name="Bruna T."/>
            <person name="Aryal R."/>
            <person name="Dudchenko O."/>
            <person name="Sargent D.J."/>
            <person name="Mead D."/>
            <person name="Buti M."/>
            <person name="Cavallini A."/>
            <person name="Hytonen T."/>
            <person name="Andres J."/>
            <person name="Pham M."/>
            <person name="Weisz D."/>
            <person name="Mascagni F."/>
            <person name="Usai G."/>
            <person name="Natali L."/>
            <person name="Bassil N."/>
            <person name="Fernandez G.E."/>
            <person name="Lomsadze A."/>
            <person name="Armour M."/>
            <person name="Olukolu B."/>
            <person name="Poorten T."/>
            <person name="Britton C."/>
            <person name="Davik J."/>
            <person name="Ashrafi H."/>
            <person name="Aiden E.L."/>
            <person name="Borodovsky M."/>
            <person name="Worthington M."/>
        </authorList>
    </citation>
    <scope>NUCLEOTIDE SEQUENCE [LARGE SCALE GENOMIC DNA]</scope>
    <source>
        <strain evidence="3">PI 553951</strain>
    </source>
</reference>
<keyword evidence="1" id="KW-0968">Cytoplasmic vesicle</keyword>
<accession>A0AAW1YQB8</accession>
<dbReference type="PANTHER" id="PTHR11141">
    <property type="entry name" value="PROTEIN TRANSPORT PROTEIN SEC23"/>
    <property type="match status" value="1"/>
</dbReference>
<keyword evidence="1" id="KW-0472">Membrane</keyword>
<dbReference type="GO" id="GO:0046872">
    <property type="term" value="F:metal ion binding"/>
    <property type="evidence" value="ECO:0007669"/>
    <property type="project" value="UniProtKB-KW"/>
</dbReference>
<dbReference type="GO" id="GO:0005789">
    <property type="term" value="C:endoplasmic reticulum membrane"/>
    <property type="evidence" value="ECO:0007669"/>
    <property type="project" value="UniProtKB-SubCell"/>
</dbReference>
<comment type="function">
    <text evidence="1">Component of the coat protein complex II (COPII) which promotes the formation of transport vesicles from the endoplasmic reticulum (ER). The coat has two main functions, the physical deformation of the endoplasmic reticulum membrane into vesicles and the selection of cargo molecules.</text>
</comment>
<dbReference type="EMBL" id="JBEDUW010000001">
    <property type="protein sequence ID" value="KAK9950737.1"/>
    <property type="molecule type" value="Genomic_DNA"/>
</dbReference>
<keyword evidence="1" id="KW-0256">Endoplasmic reticulum</keyword>
<dbReference type="AlphaFoldDB" id="A0AAW1YQB8"/>
<dbReference type="InterPro" id="IPR037364">
    <property type="entry name" value="Sec23"/>
</dbReference>
<keyword evidence="1" id="KW-0963">Cytoplasm</keyword>
<dbReference type="GO" id="GO:0030127">
    <property type="term" value="C:COPII vesicle coat"/>
    <property type="evidence" value="ECO:0007669"/>
    <property type="project" value="InterPro"/>
</dbReference>
<evidence type="ECO:0000259" key="2">
    <source>
        <dbReference type="Pfam" id="PF04815"/>
    </source>
</evidence>
<comment type="similarity">
    <text evidence="1">Belongs to the SEC23/SEC24 family. SEC23 subfamily.</text>
</comment>
<feature type="domain" description="Sec23/Sec24 helical" evidence="2">
    <location>
        <begin position="124"/>
        <end position="220"/>
    </location>
</feature>
<keyword evidence="1" id="KW-0813">Transport</keyword>